<organism evidence="2 3">
    <name type="scientific">Leptospira saintgironsiae</name>
    <dbReference type="NCBI Taxonomy" id="2023183"/>
    <lineage>
        <taxon>Bacteria</taxon>
        <taxon>Pseudomonadati</taxon>
        <taxon>Spirochaetota</taxon>
        <taxon>Spirochaetia</taxon>
        <taxon>Leptospirales</taxon>
        <taxon>Leptospiraceae</taxon>
        <taxon>Leptospira</taxon>
    </lineage>
</organism>
<dbReference type="EMBL" id="NPDR01000011">
    <property type="protein sequence ID" value="PJZ47750.1"/>
    <property type="molecule type" value="Genomic_DNA"/>
</dbReference>
<feature type="transmembrane region" description="Helical" evidence="1">
    <location>
        <begin position="16"/>
        <end position="38"/>
    </location>
</feature>
<keyword evidence="1" id="KW-1133">Transmembrane helix</keyword>
<proteinExistence type="predicted"/>
<evidence type="ECO:0000313" key="2">
    <source>
        <dbReference type="EMBL" id="PJZ47750.1"/>
    </source>
</evidence>
<dbReference type="AlphaFoldDB" id="A0A2M9Y839"/>
<keyword evidence="1" id="KW-0472">Membrane</keyword>
<keyword evidence="3" id="KW-1185">Reference proteome</keyword>
<protein>
    <submittedName>
        <fullName evidence="2">Uncharacterized protein</fullName>
    </submittedName>
</protein>
<comment type="caution">
    <text evidence="2">The sequence shown here is derived from an EMBL/GenBank/DDBJ whole genome shotgun (WGS) entry which is preliminary data.</text>
</comment>
<evidence type="ECO:0000256" key="1">
    <source>
        <dbReference type="SAM" id="Phobius"/>
    </source>
</evidence>
<keyword evidence="1" id="KW-0812">Transmembrane</keyword>
<accession>A0A2M9Y839</accession>
<reference evidence="2 3" key="1">
    <citation type="submission" date="2017-07" db="EMBL/GenBank/DDBJ databases">
        <title>Leptospira spp. isolated from tropical soils.</title>
        <authorList>
            <person name="Thibeaux R."/>
            <person name="Iraola G."/>
            <person name="Ferres I."/>
            <person name="Bierque E."/>
            <person name="Girault D."/>
            <person name="Soupe-Gilbert M.-E."/>
            <person name="Picardeau M."/>
            <person name="Goarant C."/>
        </authorList>
    </citation>
    <scope>NUCLEOTIDE SEQUENCE [LARGE SCALE GENOMIC DNA]</scope>
    <source>
        <strain evidence="2 3">FH4-C-A2</strain>
    </source>
</reference>
<evidence type="ECO:0000313" key="3">
    <source>
        <dbReference type="Proteomes" id="UP000231926"/>
    </source>
</evidence>
<dbReference type="Proteomes" id="UP000231926">
    <property type="component" value="Unassembled WGS sequence"/>
</dbReference>
<feature type="transmembrane region" description="Helical" evidence="1">
    <location>
        <begin position="45"/>
        <end position="64"/>
    </location>
</feature>
<gene>
    <name evidence="2" type="ORF">CH362_17665</name>
</gene>
<sequence length="203" mass="22585">MSEFQHGNKTEMRERLYFIFQITVCPELYSFGYGLYILTKQKRPFLNRYLTSICVILFSLFSILRCSNGGSDSVDPVLLWLVGPTNSCAQPSVPELSDISSPIYGSSVVKPFYFFRFTAGPMASANMEVTLQPSFSGDPGELYVGNQNVILDLNNYRDSIAAVKYDEDSGDDVVATLPTSAGNFRCLIIHATNDFSFSFNPTP</sequence>
<name>A0A2M9Y839_9LEPT</name>